<evidence type="ECO:0000256" key="6">
    <source>
        <dbReference type="ARBA" id="ARBA00023026"/>
    </source>
</evidence>
<dbReference type="PRINTS" id="PR01488">
    <property type="entry name" value="RTXTOXINA"/>
</dbReference>
<evidence type="ECO:0000256" key="3">
    <source>
        <dbReference type="ARBA" id="ARBA00022525"/>
    </source>
</evidence>
<comment type="caution">
    <text evidence="8">The sequence shown here is derived from an EMBL/GenBank/DDBJ whole genome shotgun (WGS) entry which is preliminary data.</text>
</comment>
<dbReference type="PROSITE" id="PS00330">
    <property type="entry name" value="HEMOLYSIN_CALCIUM"/>
    <property type="match status" value="3"/>
</dbReference>
<dbReference type="GO" id="GO:0005576">
    <property type="term" value="C:extracellular region"/>
    <property type="evidence" value="ECO:0007669"/>
    <property type="project" value="UniProtKB-SubCell"/>
</dbReference>
<dbReference type="Gene3D" id="2.150.10.10">
    <property type="entry name" value="Serralysin-like metalloprotease, C-terminal"/>
    <property type="match status" value="3"/>
</dbReference>
<keyword evidence="4" id="KW-0800">Toxin</keyword>
<dbReference type="InterPro" id="IPR001343">
    <property type="entry name" value="Hemolysn_Ca-bd"/>
</dbReference>
<organism evidence="8 9">
    <name type="scientific">Neptunicoccus cionae</name>
    <dbReference type="NCBI Taxonomy" id="2035344"/>
    <lineage>
        <taxon>Bacteria</taxon>
        <taxon>Pseudomonadati</taxon>
        <taxon>Pseudomonadota</taxon>
        <taxon>Alphaproteobacteria</taxon>
        <taxon>Rhodobacterales</taxon>
        <taxon>Paracoccaceae</taxon>
        <taxon>Neptunicoccus</taxon>
    </lineage>
</organism>
<accession>A0A916VNI9</accession>
<dbReference type="InterPro" id="IPR018511">
    <property type="entry name" value="Hemolysin-typ_Ca-bd_CS"/>
</dbReference>
<evidence type="ECO:0000256" key="2">
    <source>
        <dbReference type="ARBA" id="ARBA00004613"/>
    </source>
</evidence>
<comment type="subcellular location">
    <subcellularLocation>
        <location evidence="1">Membrane</location>
    </subcellularLocation>
    <subcellularLocation>
        <location evidence="2">Secreted</location>
    </subcellularLocation>
</comment>
<evidence type="ECO:0000256" key="7">
    <source>
        <dbReference type="ARBA" id="ARBA00023136"/>
    </source>
</evidence>
<sequence>MTSEVNMINLQVIAADQIAIDRATIDKDTGKSVYELNVAENSKHYTWQSEYQTIPMGMDGEPRQFAQKLRESLPEVNNLRMLFNEFSFDENGNLHPEYQAFLEESVAQGFEITFVLGSGDAQNIGNGGSPWGHESLTNTQAYAALEENFKDLKSGWSSLLDWLDKQPEIADAVYGLELANEPAGYRRSIKENGDGEGYVYADFVKLYADHMIELSDLIQDQSDARVLVGGWGYSGDFSTLANTEVNAKTELSALDYISQSVGDALIWSAHLYPGWVGTNAATSTEELTEMLETHFALLEGDDVLITETNATGLVDDYSGGNNVVDLFVTMYEWFANNDIGIGWFPGAEAGGSNFVVIDQDGSLRFLHQHSYAHGMNAFSQGETNAALAGDDRINVTLIEGRLRNETYESDYEEAAFDTEELLGSAFGYEGDDKLIGTKLSNDFLYGGFGNDTLIGKAGDDFLFGQQGNDVLKASNGVDHMFGGSGNDRLYGARGYDQFHGGSGNDVFVSNGKGQDLISDFDTSEDRIDLAGRLSGWAEISANITKVDADGDGAWDDLQISLGGSKSLTLLDVSQAELSAEHFIGAKPADGVISGTISHDLIGSGGYEDSQGEAVSGGDDIVFGLSGDDTIYGYKGGDEIYGGKGADIISAGSGSDFVEGAKGADSVNGGNGGDMLFGGDGRDRLIGGKGSDTLEGGTGNDVLKGGGGADSFVFSNGDGQDTVKDFNVVKDGIHLADVASYTILETSAGVEIHYNDTDTVLLKGVFANTDADLQTLEEAIYLDLA</sequence>
<gene>
    <name evidence="8" type="ORF">GCM10011498_07400</name>
</gene>
<dbReference type="Proteomes" id="UP000628017">
    <property type="component" value="Unassembled WGS sequence"/>
</dbReference>
<evidence type="ECO:0000313" key="9">
    <source>
        <dbReference type="Proteomes" id="UP000628017"/>
    </source>
</evidence>
<name>A0A916VNI9_9RHOB</name>
<keyword evidence="9" id="KW-1185">Reference proteome</keyword>
<evidence type="ECO:0000256" key="4">
    <source>
        <dbReference type="ARBA" id="ARBA00022656"/>
    </source>
</evidence>
<proteinExistence type="predicted"/>
<dbReference type="InterPro" id="IPR011049">
    <property type="entry name" value="Serralysin-like_metalloprot_C"/>
</dbReference>
<dbReference type="SUPFAM" id="SSF51445">
    <property type="entry name" value="(Trans)glycosidases"/>
    <property type="match status" value="1"/>
</dbReference>
<evidence type="ECO:0000256" key="1">
    <source>
        <dbReference type="ARBA" id="ARBA00004370"/>
    </source>
</evidence>
<dbReference type="InterPro" id="IPR003995">
    <property type="entry name" value="RTX_toxin_determinant-A"/>
</dbReference>
<dbReference type="SUPFAM" id="SSF51120">
    <property type="entry name" value="beta-Roll"/>
    <property type="match status" value="2"/>
</dbReference>
<keyword evidence="5" id="KW-0677">Repeat</keyword>
<evidence type="ECO:0000313" key="8">
    <source>
        <dbReference type="EMBL" id="GGA09870.1"/>
    </source>
</evidence>
<keyword evidence="6" id="KW-0843">Virulence</keyword>
<keyword evidence="3" id="KW-0964">Secreted</keyword>
<reference evidence="8" key="2">
    <citation type="submission" date="2020-09" db="EMBL/GenBank/DDBJ databases">
        <authorList>
            <person name="Sun Q."/>
            <person name="Zhou Y."/>
        </authorList>
    </citation>
    <scope>NUCLEOTIDE SEQUENCE</scope>
    <source>
        <strain evidence="8">CGMCC 1.15880</strain>
    </source>
</reference>
<dbReference type="PRINTS" id="PR00313">
    <property type="entry name" value="CABNDNGRPT"/>
</dbReference>
<evidence type="ECO:0008006" key="10">
    <source>
        <dbReference type="Google" id="ProtNLM"/>
    </source>
</evidence>
<dbReference type="GO" id="GO:0016020">
    <property type="term" value="C:membrane"/>
    <property type="evidence" value="ECO:0007669"/>
    <property type="project" value="UniProtKB-SubCell"/>
</dbReference>
<dbReference type="EMBL" id="BMKA01000001">
    <property type="protein sequence ID" value="GGA09870.1"/>
    <property type="molecule type" value="Genomic_DNA"/>
</dbReference>
<dbReference type="Gene3D" id="3.20.20.80">
    <property type="entry name" value="Glycosidases"/>
    <property type="match status" value="1"/>
</dbReference>
<dbReference type="PANTHER" id="PTHR38340">
    <property type="entry name" value="S-LAYER PROTEIN"/>
    <property type="match status" value="1"/>
</dbReference>
<dbReference type="GO" id="GO:0005509">
    <property type="term" value="F:calcium ion binding"/>
    <property type="evidence" value="ECO:0007669"/>
    <property type="project" value="InterPro"/>
</dbReference>
<dbReference type="InterPro" id="IPR017853">
    <property type="entry name" value="GH"/>
</dbReference>
<dbReference type="GO" id="GO:0090729">
    <property type="term" value="F:toxin activity"/>
    <property type="evidence" value="ECO:0007669"/>
    <property type="project" value="UniProtKB-KW"/>
</dbReference>
<dbReference type="InterPro" id="IPR050557">
    <property type="entry name" value="RTX_toxin/Mannuronan_C5-epim"/>
</dbReference>
<protein>
    <recommendedName>
        <fullName evidence="10">Calcium-binding protein</fullName>
    </recommendedName>
</protein>
<evidence type="ECO:0000256" key="5">
    <source>
        <dbReference type="ARBA" id="ARBA00022737"/>
    </source>
</evidence>
<dbReference type="RefSeq" id="WP_188671017.1">
    <property type="nucleotide sequence ID" value="NZ_BMKA01000001.1"/>
</dbReference>
<dbReference type="Pfam" id="PF00353">
    <property type="entry name" value="HemolysinCabind"/>
    <property type="match status" value="5"/>
</dbReference>
<dbReference type="AlphaFoldDB" id="A0A916VNI9"/>
<keyword evidence="7" id="KW-0472">Membrane</keyword>
<dbReference type="PANTHER" id="PTHR38340:SF1">
    <property type="entry name" value="S-LAYER PROTEIN"/>
    <property type="match status" value="1"/>
</dbReference>
<reference evidence="8" key="1">
    <citation type="journal article" date="2014" name="Int. J. Syst. Evol. Microbiol.">
        <title>Complete genome sequence of Corynebacterium casei LMG S-19264T (=DSM 44701T), isolated from a smear-ripened cheese.</title>
        <authorList>
            <consortium name="US DOE Joint Genome Institute (JGI-PGF)"/>
            <person name="Walter F."/>
            <person name="Albersmeier A."/>
            <person name="Kalinowski J."/>
            <person name="Ruckert C."/>
        </authorList>
    </citation>
    <scope>NUCLEOTIDE SEQUENCE</scope>
    <source>
        <strain evidence="8">CGMCC 1.15880</strain>
    </source>
</reference>